<evidence type="ECO:0000256" key="1">
    <source>
        <dbReference type="ARBA" id="ARBA00022723"/>
    </source>
</evidence>
<dbReference type="PROSITE" id="PS50089">
    <property type="entry name" value="ZF_RING_2"/>
    <property type="match status" value="1"/>
</dbReference>
<dbReference type="Pfam" id="PF13639">
    <property type="entry name" value="zf-RING_2"/>
    <property type="match status" value="1"/>
</dbReference>
<keyword evidence="2 4" id="KW-0863">Zinc-finger</keyword>
<protein>
    <recommendedName>
        <fullName evidence="6">RING-type domain-containing protein</fullName>
    </recommendedName>
</protein>
<dbReference type="STRING" id="619300.G3ARZ9"/>
<dbReference type="eggNOG" id="KOG0800">
    <property type="taxonomic scope" value="Eukaryota"/>
</dbReference>
<dbReference type="InterPro" id="IPR051834">
    <property type="entry name" value="RING_finger_E3_ligase"/>
</dbReference>
<feature type="region of interest" description="Disordered" evidence="5">
    <location>
        <begin position="179"/>
        <end position="200"/>
    </location>
</feature>
<keyword evidence="1" id="KW-0479">Metal-binding</keyword>
<evidence type="ECO:0000256" key="5">
    <source>
        <dbReference type="SAM" id="MobiDB-lite"/>
    </source>
</evidence>
<dbReference type="GO" id="GO:0006511">
    <property type="term" value="P:ubiquitin-dependent protein catabolic process"/>
    <property type="evidence" value="ECO:0007669"/>
    <property type="project" value="TreeGrafter"/>
</dbReference>
<accession>G3ARZ9</accession>
<dbReference type="GO" id="GO:0008270">
    <property type="term" value="F:zinc ion binding"/>
    <property type="evidence" value="ECO:0007669"/>
    <property type="project" value="UniProtKB-KW"/>
</dbReference>
<dbReference type="GO" id="GO:0061630">
    <property type="term" value="F:ubiquitin protein ligase activity"/>
    <property type="evidence" value="ECO:0007669"/>
    <property type="project" value="TreeGrafter"/>
</dbReference>
<evidence type="ECO:0000256" key="2">
    <source>
        <dbReference type="ARBA" id="ARBA00022771"/>
    </source>
</evidence>
<dbReference type="OMA" id="DWDDNYG"/>
<dbReference type="PANTHER" id="PTHR45931:SF3">
    <property type="entry name" value="RING ZINC FINGER-CONTAINING PROTEIN"/>
    <property type="match status" value="1"/>
</dbReference>
<sequence>MSTYEEEHNIQDRANPRADDTTARGRQHATLSNIIDTFLTTSGSDTPSNAYAMEALTSALHHLSDADGSRLAQTLMESLQDSGDIDGKRSKGVSQEYLDTLERVKVSSISEDDAFCPICTNKFKDDKYPLVVRLPCGHGVNHIYDLECVGPWLQMNSTCPLCRTNVLEAEQNRRKKIEEEIRRAKEEDSEEEEEDWDVYG</sequence>
<evidence type="ECO:0000313" key="8">
    <source>
        <dbReference type="Proteomes" id="UP000000709"/>
    </source>
</evidence>
<name>G3ARZ9_SPAPN</name>
<evidence type="ECO:0000256" key="4">
    <source>
        <dbReference type="PROSITE-ProRule" id="PRU00175"/>
    </source>
</evidence>
<dbReference type="InterPro" id="IPR013083">
    <property type="entry name" value="Znf_RING/FYVE/PHD"/>
</dbReference>
<gene>
    <name evidence="7" type="ORF">SPAPADRAFT_62459</name>
</gene>
<dbReference type="GeneID" id="18874327"/>
<feature type="region of interest" description="Disordered" evidence="5">
    <location>
        <begin position="1"/>
        <end position="25"/>
    </location>
</feature>
<dbReference type="KEGG" id="spaa:SPAPADRAFT_62459"/>
<evidence type="ECO:0000256" key="3">
    <source>
        <dbReference type="ARBA" id="ARBA00022833"/>
    </source>
</evidence>
<dbReference type="FunCoup" id="G3ARZ9">
    <property type="interactions" value="8"/>
</dbReference>
<evidence type="ECO:0000259" key="6">
    <source>
        <dbReference type="PROSITE" id="PS50089"/>
    </source>
</evidence>
<dbReference type="InterPro" id="IPR001841">
    <property type="entry name" value="Znf_RING"/>
</dbReference>
<dbReference type="PANTHER" id="PTHR45931">
    <property type="entry name" value="SI:CH211-59O9.10"/>
    <property type="match status" value="1"/>
</dbReference>
<dbReference type="EMBL" id="GL996503">
    <property type="protein sequence ID" value="EGW31847.1"/>
    <property type="molecule type" value="Genomic_DNA"/>
</dbReference>
<keyword evidence="8" id="KW-1185">Reference proteome</keyword>
<reference evidence="7 8" key="1">
    <citation type="journal article" date="2011" name="Proc. Natl. Acad. Sci. U.S.A.">
        <title>Comparative genomics of xylose-fermenting fungi for enhanced biofuel production.</title>
        <authorList>
            <person name="Wohlbach D.J."/>
            <person name="Kuo A."/>
            <person name="Sato T.K."/>
            <person name="Potts K.M."/>
            <person name="Salamov A.A."/>
            <person name="LaButti K.M."/>
            <person name="Sun H."/>
            <person name="Clum A."/>
            <person name="Pangilinan J.L."/>
            <person name="Lindquist E.A."/>
            <person name="Lucas S."/>
            <person name="Lapidus A."/>
            <person name="Jin M."/>
            <person name="Gunawan C."/>
            <person name="Balan V."/>
            <person name="Dale B.E."/>
            <person name="Jeffries T.W."/>
            <person name="Zinkel R."/>
            <person name="Barry K.W."/>
            <person name="Grigoriev I.V."/>
            <person name="Gasch A.P."/>
        </authorList>
    </citation>
    <scope>NUCLEOTIDE SEQUENCE [LARGE SCALE GENOMIC DNA]</scope>
    <source>
        <strain evidence="8">NRRL Y-27907 / 11-Y1</strain>
    </source>
</reference>
<feature type="domain" description="RING-type" evidence="6">
    <location>
        <begin position="116"/>
        <end position="163"/>
    </location>
</feature>
<organism evidence="8">
    <name type="scientific">Spathaspora passalidarum (strain NRRL Y-27907 / 11-Y1)</name>
    <dbReference type="NCBI Taxonomy" id="619300"/>
    <lineage>
        <taxon>Eukaryota</taxon>
        <taxon>Fungi</taxon>
        <taxon>Dikarya</taxon>
        <taxon>Ascomycota</taxon>
        <taxon>Saccharomycotina</taxon>
        <taxon>Pichiomycetes</taxon>
        <taxon>Debaryomycetaceae</taxon>
        <taxon>Spathaspora</taxon>
    </lineage>
</organism>
<dbReference type="GO" id="GO:0005634">
    <property type="term" value="C:nucleus"/>
    <property type="evidence" value="ECO:0007669"/>
    <property type="project" value="TreeGrafter"/>
</dbReference>
<evidence type="ECO:0000313" key="7">
    <source>
        <dbReference type="EMBL" id="EGW31847.1"/>
    </source>
</evidence>
<dbReference type="Proteomes" id="UP000000709">
    <property type="component" value="Unassembled WGS sequence"/>
</dbReference>
<dbReference type="AlphaFoldDB" id="G3ARZ9"/>
<dbReference type="RefSeq" id="XP_007376625.1">
    <property type="nucleotide sequence ID" value="XM_007376563.1"/>
</dbReference>
<dbReference type="InParanoid" id="G3ARZ9"/>
<feature type="compositionally biased region" description="Acidic residues" evidence="5">
    <location>
        <begin position="187"/>
        <end position="200"/>
    </location>
</feature>
<dbReference type="Gene3D" id="3.30.40.10">
    <property type="entry name" value="Zinc/RING finger domain, C3HC4 (zinc finger)"/>
    <property type="match status" value="1"/>
</dbReference>
<keyword evidence="3" id="KW-0862">Zinc</keyword>
<feature type="compositionally biased region" description="Basic and acidic residues" evidence="5">
    <location>
        <begin position="1"/>
        <end position="23"/>
    </location>
</feature>
<proteinExistence type="predicted"/>
<dbReference type="SUPFAM" id="SSF57850">
    <property type="entry name" value="RING/U-box"/>
    <property type="match status" value="1"/>
</dbReference>
<dbReference type="HOGENOM" id="CLU_076142_0_1_1"/>